<proteinExistence type="predicted"/>
<reference evidence="3" key="1">
    <citation type="submission" date="2013-09" db="EMBL/GenBank/DDBJ databases">
        <title>Corchorus olitorius genome sequencing.</title>
        <authorList>
            <person name="Alam M."/>
            <person name="Haque M.S."/>
            <person name="Islam M.S."/>
            <person name="Emdad E.M."/>
            <person name="Islam M.M."/>
            <person name="Ahmed B."/>
            <person name="Halim A."/>
            <person name="Hossen Q.M.M."/>
            <person name="Hossain M.Z."/>
            <person name="Ahmed R."/>
            <person name="Khan M.M."/>
            <person name="Islam R."/>
            <person name="Rashid M.M."/>
            <person name="Khan S.A."/>
            <person name="Rahman M.S."/>
            <person name="Alam M."/>
            <person name="Yahiya A.S."/>
            <person name="Khan M.S."/>
            <person name="Azam M.S."/>
            <person name="Haque T."/>
            <person name="Lashkar M.Z.H."/>
            <person name="Akhand A.I."/>
            <person name="Morshed G."/>
            <person name="Roy S."/>
            <person name="Uddin K.S."/>
            <person name="Rabeya T."/>
            <person name="Hossain A.S."/>
            <person name="Chowdhury A."/>
            <person name="Snigdha A.R."/>
            <person name="Mortoza M.S."/>
            <person name="Matin S.A."/>
            <person name="Hoque S.M.E."/>
            <person name="Islam M.K."/>
            <person name="Roy D.K."/>
            <person name="Haider R."/>
            <person name="Moosa M.M."/>
            <person name="Elias S.M."/>
            <person name="Hasan A.M."/>
            <person name="Jahan S."/>
            <person name="Shafiuddin M."/>
            <person name="Mahmood N."/>
            <person name="Shommy N.S."/>
        </authorList>
    </citation>
    <scope>NUCLEOTIDE SEQUENCE [LARGE SCALE GENOMIC DNA]</scope>
    <source>
        <strain evidence="3">cv. O-4</strain>
    </source>
</reference>
<dbReference type="AlphaFoldDB" id="A0A1R3IVS3"/>
<accession>A0A1R3IVS3</accession>
<dbReference type="EMBL" id="AWUE01017542">
    <property type="protein sequence ID" value="OMO86663.1"/>
    <property type="molecule type" value="Genomic_DNA"/>
</dbReference>
<evidence type="ECO:0000313" key="3">
    <source>
        <dbReference type="Proteomes" id="UP000187203"/>
    </source>
</evidence>
<evidence type="ECO:0000313" key="2">
    <source>
        <dbReference type="EMBL" id="OMO86663.1"/>
    </source>
</evidence>
<comment type="caution">
    <text evidence="2">The sequence shown here is derived from an EMBL/GenBank/DDBJ whole genome shotgun (WGS) entry which is preliminary data.</text>
</comment>
<feature type="region of interest" description="Disordered" evidence="1">
    <location>
        <begin position="16"/>
        <end position="40"/>
    </location>
</feature>
<keyword evidence="3" id="KW-1185">Reference proteome</keyword>
<dbReference type="Proteomes" id="UP000187203">
    <property type="component" value="Unassembled WGS sequence"/>
</dbReference>
<evidence type="ECO:0000256" key="1">
    <source>
        <dbReference type="SAM" id="MobiDB-lite"/>
    </source>
</evidence>
<sequence length="40" mass="4523">MEFYFIQGKSLKRGVRGEADKNLTARARDDDGDDHPGVEQ</sequence>
<gene>
    <name evidence="2" type="ORF">COLO4_20978</name>
</gene>
<organism evidence="2 3">
    <name type="scientific">Corchorus olitorius</name>
    <dbReference type="NCBI Taxonomy" id="93759"/>
    <lineage>
        <taxon>Eukaryota</taxon>
        <taxon>Viridiplantae</taxon>
        <taxon>Streptophyta</taxon>
        <taxon>Embryophyta</taxon>
        <taxon>Tracheophyta</taxon>
        <taxon>Spermatophyta</taxon>
        <taxon>Magnoliopsida</taxon>
        <taxon>eudicotyledons</taxon>
        <taxon>Gunneridae</taxon>
        <taxon>Pentapetalae</taxon>
        <taxon>rosids</taxon>
        <taxon>malvids</taxon>
        <taxon>Malvales</taxon>
        <taxon>Malvaceae</taxon>
        <taxon>Grewioideae</taxon>
        <taxon>Apeibeae</taxon>
        <taxon>Corchorus</taxon>
    </lineage>
</organism>
<name>A0A1R3IVS3_9ROSI</name>
<protein>
    <submittedName>
        <fullName evidence="2">Uncharacterized protein</fullName>
    </submittedName>
</protein>